<dbReference type="InterPro" id="IPR024194">
    <property type="entry name" value="Ac/AlaTfrase_AlgI/DltB"/>
</dbReference>
<feature type="transmembrane region" description="Helical" evidence="8">
    <location>
        <begin position="448"/>
        <end position="467"/>
    </location>
</feature>
<dbReference type="Proteomes" id="UP000447545">
    <property type="component" value="Unassembled WGS sequence"/>
</dbReference>
<dbReference type="InterPro" id="IPR028362">
    <property type="entry name" value="AlgI"/>
</dbReference>
<feature type="transmembrane region" description="Helical" evidence="8">
    <location>
        <begin position="226"/>
        <end position="244"/>
    </location>
</feature>
<dbReference type="PANTHER" id="PTHR13285:SF18">
    <property type="entry name" value="PROTEIN-CYSTEINE N-PALMITOYLTRANSFERASE RASP"/>
    <property type="match status" value="1"/>
</dbReference>
<dbReference type="Pfam" id="PF03062">
    <property type="entry name" value="MBOAT"/>
    <property type="match status" value="1"/>
</dbReference>
<dbReference type="InterPro" id="IPR051085">
    <property type="entry name" value="MB_O-acyltransferase"/>
</dbReference>
<keyword evidence="7" id="KW-0012">Acyltransferase</keyword>
<evidence type="ECO:0000256" key="6">
    <source>
        <dbReference type="ARBA" id="ARBA00023136"/>
    </source>
</evidence>
<dbReference type="GO" id="GO:0005886">
    <property type="term" value="C:plasma membrane"/>
    <property type="evidence" value="ECO:0007669"/>
    <property type="project" value="UniProtKB-SubCell"/>
</dbReference>
<organism evidence="9 10">
    <name type="scientific">Winogradskyella ouciana</name>
    <dbReference type="NCBI Taxonomy" id="2608631"/>
    <lineage>
        <taxon>Bacteria</taxon>
        <taxon>Pseudomonadati</taxon>
        <taxon>Bacteroidota</taxon>
        <taxon>Flavobacteriia</taxon>
        <taxon>Flavobacteriales</taxon>
        <taxon>Flavobacteriaceae</taxon>
        <taxon>Winogradskyella</taxon>
    </lineage>
</organism>
<dbReference type="EMBL" id="WJYA01000006">
    <property type="protein sequence ID" value="MTE27397.1"/>
    <property type="molecule type" value="Genomic_DNA"/>
</dbReference>
<evidence type="ECO:0000256" key="7">
    <source>
        <dbReference type="PIRNR" id="PIRNR016636"/>
    </source>
</evidence>
<evidence type="ECO:0000256" key="1">
    <source>
        <dbReference type="ARBA" id="ARBA00004651"/>
    </source>
</evidence>
<evidence type="ECO:0000256" key="8">
    <source>
        <dbReference type="SAM" id="Phobius"/>
    </source>
</evidence>
<feature type="transmembrane region" description="Helical" evidence="8">
    <location>
        <begin position="419"/>
        <end position="436"/>
    </location>
</feature>
<keyword evidence="4 8" id="KW-0812">Transmembrane</keyword>
<keyword evidence="3 7" id="KW-1003">Cell membrane</keyword>
<dbReference type="AlphaFoldDB" id="A0A7K1GDK9"/>
<feature type="transmembrane region" description="Helical" evidence="8">
    <location>
        <begin position="28"/>
        <end position="45"/>
    </location>
</feature>
<comment type="caution">
    <text evidence="9">The sequence shown here is derived from an EMBL/GenBank/DDBJ whole genome shotgun (WGS) entry which is preliminary data.</text>
</comment>
<protein>
    <submittedName>
        <fullName evidence="9">MBOAT family protein</fullName>
    </submittedName>
</protein>
<feature type="transmembrane region" description="Helical" evidence="8">
    <location>
        <begin position="153"/>
        <end position="171"/>
    </location>
</feature>
<feature type="transmembrane region" description="Helical" evidence="8">
    <location>
        <begin position="80"/>
        <end position="99"/>
    </location>
</feature>
<feature type="transmembrane region" description="Helical" evidence="8">
    <location>
        <begin position="111"/>
        <end position="133"/>
    </location>
</feature>
<keyword evidence="5 8" id="KW-1133">Transmembrane helix</keyword>
<evidence type="ECO:0000313" key="9">
    <source>
        <dbReference type="EMBL" id="MTE27397.1"/>
    </source>
</evidence>
<dbReference type="PIRSF" id="PIRSF016636">
    <property type="entry name" value="AlgI_DltB"/>
    <property type="match status" value="1"/>
</dbReference>
<proteinExistence type="inferred from homology"/>
<name>A0A7K1GDK9_9FLAO</name>
<feature type="transmembrane region" description="Helical" evidence="8">
    <location>
        <begin position="51"/>
        <end position="68"/>
    </location>
</feature>
<accession>A0A7K1GDK9</accession>
<dbReference type="PIRSF" id="PIRSF500217">
    <property type="entry name" value="AlgI"/>
    <property type="match status" value="1"/>
</dbReference>
<evidence type="ECO:0000256" key="2">
    <source>
        <dbReference type="ARBA" id="ARBA00010323"/>
    </source>
</evidence>
<dbReference type="PANTHER" id="PTHR13285">
    <property type="entry name" value="ACYLTRANSFERASE"/>
    <property type="match status" value="1"/>
</dbReference>
<comment type="subcellular location">
    <subcellularLocation>
        <location evidence="1">Cell membrane</location>
        <topology evidence="1">Multi-pass membrane protein</topology>
    </subcellularLocation>
</comment>
<feature type="transmembrane region" description="Helical" evidence="8">
    <location>
        <begin position="6"/>
        <end position="23"/>
    </location>
</feature>
<evidence type="ECO:0000313" key="10">
    <source>
        <dbReference type="Proteomes" id="UP000447545"/>
    </source>
</evidence>
<comment type="similarity">
    <text evidence="2 7">Belongs to the membrane-bound acyltransferase family.</text>
</comment>
<gene>
    <name evidence="9" type="ORF">F1003_10695</name>
</gene>
<sequence length="477" mass="56473">MLFNTFTFFVFFVIVFFVYWFLLKKNRIYQNILLLIASYIFYGWWDWRFLSLIVISTIVDFAIGKLIFSTTDKKRRKALLMVSLLVNLGFLGFFKYYNFFIENWIQAWETLGVSINLSSLNIILPVGISFYTFQTLSYTIDIYRKKIKPTNSVLSFATFVAFFPQLVAGPIERAQHLLPQFLSKRKFSYKHAMSGVHIFIWGLFKKVVIADTCATYVNVIFENYETMSSLSLVLGAVYFAFQIYGDFSGYSDMAIGLARMLGFDLMQNFRYPYFARDIAEFWRRWHISLTTWFRDYLYIPLGGSRTTKMLQIRNVFIIFLVSGFWHGANWTFIAWGFLNALYFLPLLLLKKNRINRDDITMNSFKNWINTTFKIFITFSITSLAWVFFRANDIQHAFGYLKRMLSELSLNIQFLSIERYAIELIGILVLFVVIEWFHKKSEHPFVGKYYMAKITFVLFLIITLGVFSSHEDFIYFQF</sequence>
<keyword evidence="10" id="KW-1185">Reference proteome</keyword>
<keyword evidence="7" id="KW-0808">Transferase</keyword>
<evidence type="ECO:0000256" key="5">
    <source>
        <dbReference type="ARBA" id="ARBA00022989"/>
    </source>
</evidence>
<dbReference type="InterPro" id="IPR004299">
    <property type="entry name" value="MBOAT_fam"/>
</dbReference>
<reference evidence="9 10" key="1">
    <citation type="submission" date="2019-11" db="EMBL/GenBank/DDBJ databases">
        <title>Winogradskyella ouciana sp. nov., isolated from the hadal seawater of the Mariana Trench.</title>
        <authorList>
            <person name="Liu R."/>
        </authorList>
    </citation>
    <scope>NUCLEOTIDE SEQUENCE [LARGE SCALE GENOMIC DNA]</scope>
    <source>
        <strain evidence="9 10">ZXX205</strain>
    </source>
</reference>
<evidence type="ECO:0000256" key="4">
    <source>
        <dbReference type="ARBA" id="ARBA00022692"/>
    </source>
</evidence>
<dbReference type="GO" id="GO:0016746">
    <property type="term" value="F:acyltransferase activity"/>
    <property type="evidence" value="ECO:0007669"/>
    <property type="project" value="UniProtKB-KW"/>
</dbReference>
<keyword evidence="6 7" id="KW-0472">Membrane</keyword>
<feature type="transmembrane region" description="Helical" evidence="8">
    <location>
        <begin position="370"/>
        <end position="388"/>
    </location>
</feature>
<feature type="transmembrane region" description="Helical" evidence="8">
    <location>
        <begin position="332"/>
        <end position="349"/>
    </location>
</feature>
<dbReference type="GO" id="GO:0042121">
    <property type="term" value="P:alginic acid biosynthetic process"/>
    <property type="evidence" value="ECO:0007669"/>
    <property type="project" value="InterPro"/>
</dbReference>
<evidence type="ECO:0000256" key="3">
    <source>
        <dbReference type="ARBA" id="ARBA00022475"/>
    </source>
</evidence>